<dbReference type="FunFam" id="1.10.340.70:FF:000001">
    <property type="entry name" value="Retrovirus-related Pol polyprotein from transposon gypsy-like Protein"/>
    <property type="match status" value="1"/>
</dbReference>
<evidence type="ECO:0000259" key="13">
    <source>
        <dbReference type="PROSITE" id="PS50994"/>
    </source>
</evidence>
<dbReference type="GO" id="GO:0003964">
    <property type="term" value="F:RNA-directed DNA polymerase activity"/>
    <property type="evidence" value="ECO:0007669"/>
    <property type="project" value="UniProtKB-KW"/>
</dbReference>
<dbReference type="Gene3D" id="3.10.10.10">
    <property type="entry name" value="HIV Type 1 Reverse Transcriptase, subunit A, domain 1"/>
    <property type="match status" value="1"/>
</dbReference>
<dbReference type="Pfam" id="PF00665">
    <property type="entry name" value="rve"/>
    <property type="match status" value="1"/>
</dbReference>
<dbReference type="Gene3D" id="3.30.70.270">
    <property type="match status" value="2"/>
</dbReference>
<dbReference type="GO" id="GO:0003676">
    <property type="term" value="F:nucleic acid binding"/>
    <property type="evidence" value="ECO:0007669"/>
    <property type="project" value="InterPro"/>
</dbReference>
<dbReference type="GO" id="GO:0006508">
    <property type="term" value="P:proteolysis"/>
    <property type="evidence" value="ECO:0007669"/>
    <property type="project" value="InterPro"/>
</dbReference>
<evidence type="ECO:0000256" key="1">
    <source>
        <dbReference type="ARBA" id="ARBA00010879"/>
    </source>
</evidence>
<keyword evidence="8" id="KW-0378">Hydrolase</keyword>
<dbReference type="GO" id="GO:0004523">
    <property type="term" value="F:RNA-DNA hybrid ribonuclease activity"/>
    <property type="evidence" value="ECO:0007669"/>
    <property type="project" value="UniProtKB-EC"/>
</dbReference>
<dbReference type="Gene3D" id="2.40.70.10">
    <property type="entry name" value="Acid Proteases"/>
    <property type="match status" value="1"/>
</dbReference>
<feature type="domain" description="Integrase catalytic" evidence="13">
    <location>
        <begin position="984"/>
        <end position="1141"/>
    </location>
</feature>
<dbReference type="Gene3D" id="3.30.420.10">
    <property type="entry name" value="Ribonuclease H-like superfamily/Ribonuclease H"/>
    <property type="match status" value="1"/>
</dbReference>
<dbReference type="FunFam" id="3.30.420.10:FF:000032">
    <property type="entry name" value="Retrovirus-related Pol polyprotein from transposon 297-like Protein"/>
    <property type="match status" value="1"/>
</dbReference>
<keyword evidence="4" id="KW-0808">Transferase</keyword>
<evidence type="ECO:0000256" key="10">
    <source>
        <dbReference type="ARBA" id="ARBA00039658"/>
    </source>
</evidence>
<dbReference type="PROSITE" id="PS50878">
    <property type="entry name" value="RT_POL"/>
    <property type="match status" value="1"/>
</dbReference>
<dbReference type="Ensembl" id="ENSCCRT00010046323.1">
    <property type="protein sequence ID" value="ENSCCRP00010042225.1"/>
    <property type="gene ID" value="ENSCCRG00010017993.1"/>
</dbReference>
<dbReference type="Pfam" id="PF17921">
    <property type="entry name" value="Integrase_H2C2"/>
    <property type="match status" value="1"/>
</dbReference>
<dbReference type="InterPro" id="IPR021109">
    <property type="entry name" value="Peptidase_aspartic_dom_sf"/>
</dbReference>
<evidence type="ECO:0000256" key="6">
    <source>
        <dbReference type="ARBA" id="ARBA00022722"/>
    </source>
</evidence>
<dbReference type="InterPro" id="IPR000477">
    <property type="entry name" value="RT_dom"/>
</dbReference>
<feature type="region of interest" description="Disordered" evidence="11">
    <location>
        <begin position="1269"/>
        <end position="1321"/>
    </location>
</feature>
<dbReference type="Gene3D" id="1.10.340.70">
    <property type="match status" value="1"/>
</dbReference>
<evidence type="ECO:0000256" key="3">
    <source>
        <dbReference type="ARBA" id="ARBA00012493"/>
    </source>
</evidence>
<accession>A0A8C1K0A9</accession>
<dbReference type="InterPro" id="IPR041588">
    <property type="entry name" value="Integrase_H2C2"/>
</dbReference>
<evidence type="ECO:0000256" key="2">
    <source>
        <dbReference type="ARBA" id="ARBA00012180"/>
    </source>
</evidence>
<dbReference type="PANTHER" id="PTHR37984:SF15">
    <property type="entry name" value="INTEGRASE CATALYTIC DOMAIN-CONTAINING PROTEIN"/>
    <property type="match status" value="1"/>
</dbReference>
<dbReference type="Pfam" id="PF17917">
    <property type="entry name" value="RT_RNaseH"/>
    <property type="match status" value="1"/>
</dbReference>
<dbReference type="InterPro" id="IPR001969">
    <property type="entry name" value="Aspartic_peptidase_AS"/>
</dbReference>
<dbReference type="SUPFAM" id="SSF50630">
    <property type="entry name" value="Acid proteases"/>
    <property type="match status" value="1"/>
</dbReference>
<evidence type="ECO:0000313" key="15">
    <source>
        <dbReference type="Proteomes" id="UP000694427"/>
    </source>
</evidence>
<feature type="region of interest" description="Disordered" evidence="11">
    <location>
        <begin position="610"/>
        <end position="631"/>
    </location>
</feature>
<dbReference type="EC" id="2.7.7.49" evidence="3"/>
<evidence type="ECO:0000256" key="8">
    <source>
        <dbReference type="ARBA" id="ARBA00022801"/>
    </source>
</evidence>
<protein>
    <recommendedName>
        <fullName evidence="10">Gypsy retrotransposon integrase-like protein 1</fullName>
        <ecNumber evidence="3">2.7.7.49</ecNumber>
        <ecNumber evidence="2">3.1.26.4</ecNumber>
    </recommendedName>
</protein>
<keyword evidence="5" id="KW-0548">Nucleotidyltransferase</keyword>
<evidence type="ECO:0000313" key="14">
    <source>
        <dbReference type="Ensembl" id="ENSCCRP00010039384.1"/>
    </source>
</evidence>
<keyword evidence="7" id="KW-0255">Endonuclease</keyword>
<keyword evidence="15" id="KW-1185">Reference proteome</keyword>
<organism evidence="14 15">
    <name type="scientific">Cyprinus carpio</name>
    <name type="common">Common carp</name>
    <dbReference type="NCBI Taxonomy" id="7962"/>
    <lineage>
        <taxon>Eukaryota</taxon>
        <taxon>Metazoa</taxon>
        <taxon>Chordata</taxon>
        <taxon>Craniata</taxon>
        <taxon>Vertebrata</taxon>
        <taxon>Euteleostomi</taxon>
        <taxon>Actinopterygii</taxon>
        <taxon>Neopterygii</taxon>
        <taxon>Teleostei</taxon>
        <taxon>Ostariophysi</taxon>
        <taxon>Cypriniformes</taxon>
        <taxon>Cyprinidae</taxon>
        <taxon>Cyprininae</taxon>
        <taxon>Cyprinus</taxon>
    </lineage>
</organism>
<keyword evidence="9" id="KW-0695">RNA-directed DNA polymerase</keyword>
<dbReference type="CDD" id="cd09274">
    <property type="entry name" value="RNase_HI_RT_Ty3"/>
    <property type="match status" value="1"/>
</dbReference>
<dbReference type="PANTHER" id="PTHR37984">
    <property type="entry name" value="PROTEIN CBG26694"/>
    <property type="match status" value="1"/>
</dbReference>
<dbReference type="InterPro" id="IPR043502">
    <property type="entry name" value="DNA/RNA_pol_sf"/>
</dbReference>
<sequence>MVSCSINGVPLQMLLDSGAQVTMVSKSWIEQALPCIKIQPLGSLFDHSLEISAANNTQVPLDGWAEIDLQICSQRHGRLTIRVPLLISRDCNYPLLGSNVIAEMIKANIDQDDIVNVTEILKEALSVSDSTVEALVFTLQTIRPTEMPQCNVRLGKKGVNIPSGKIREVQCRIRGWNSGGTMMFQPSPENHCPEGLELFPALVDVPVGSSKRIKIPIQNSTKHDIYLAKKTVLGTLEDILDLKPIPRSSINGEPTPQNTAHLCAAQLCTHEQTLRKKEMHKPTHMTKDKWHPPVDLSHLAEEEQEIAKCMLFDQSDVFAKDDTDIGCISDLQLKIYLKDDTPVQRSYNAVPKPLYREVKEHVQKLLDHGWIRKSASPYSSPVVCVRKKDMSLRLCVDFRGLNSKTIPDRHPLPRIQDLLDSLGGYSWFSILDQGSAYHQGFVEENSRHLTAFSTPWGLYEWIRLPFGLSNAPAAFQRCMEGVLSGLRDECCFPYLDDVLCFSKSFQDHVKDLKRVFCRLREHGVKLRPKKCELFKRQVRYVGRLVTSEGIQVDPKDLEAVMQWKEREPKNVGEVRALLGFLGYYRSFIQDFSRIARPLFKLQESPEASGVKSVETRTTKQSIKKGQLPSKTPVQWTPEHRAVVASLVDRLTTFPILAYPDFNLPFVLHTDASNEGLGAVLYQEQGGKLRVIAYGSRTLTPAEKNYHLHSNKLEFLALKWAICDKFRDYLYYAPTFTVFTDNNPLTYILSTAKLSAVGHRWVGELADFHFTIKYRPGKTNTDADTLSRFPVKLQDHIREYSEVLPPDVVSAIWQGDKAQREREVPWVAALQLGSTDDNMLPASIPLFPPEDIRAAQKGDASIVDVIALKEKGWNPNDKDKRQMGPTTRRLLHEWNKLRLEQGILYRQTGQHRQLVLPDSLKSLVLKHLHDDMGHVGADKVTHLARQRFYWPFMQRDIEDYVIRQCPCIKQKRPAVPEKAPMGSITTSVPFELLSVDYLHLEPSKGGYEYILVLVDHFTRFAQAYPTRNKSGKTAAEKIFFDFIPRFGYPQKLHHDQGREFENNLFQRLQQLAGITHSRTTPYHPQGNPVERLNRTLLQMLRTLSEEKKSEWKDHLPHIVHAYNCSRHEATGYSPFFLLFGRAPQLPIDLIFNLDPEPQTETRQEFAQKWASRMQEAYKIASEHSKKSSAKGKKYYDRGVRGSVLQPGDRVLVRNLSERGGPGKLRPYWENKVHRVVERMGVGPVYRIQAETGDRTLRVLHRNLLLPVNDLPIEHNGEDNRTPKQQRQRQHHKNSRHHRSDTLEHDSGDSGDEEEYACNPRPVPVYERGKATLKQSHHEPGSDLRVAAPEFHPEHHRAEPDNPQTYEQPLRFVTPESEQVLADLLPSLETQEQVDDYIAGRSSEDTDLGVEPVAQPMNGEDITLRRSARAVKPKEMFTYNQMGQPTYLPWRPGANAMHTCVLYPIHTYPVIPDASHYPSPLVWAY</sequence>
<feature type="compositionally biased region" description="Basic and acidic residues" evidence="11">
    <location>
        <begin position="1270"/>
        <end position="1280"/>
    </location>
</feature>
<evidence type="ECO:0000256" key="9">
    <source>
        <dbReference type="ARBA" id="ARBA00022918"/>
    </source>
</evidence>
<dbReference type="GO" id="GO:0015074">
    <property type="term" value="P:DNA integration"/>
    <property type="evidence" value="ECO:0007669"/>
    <property type="project" value="InterPro"/>
</dbReference>
<dbReference type="InterPro" id="IPR012337">
    <property type="entry name" value="RNaseH-like_sf"/>
</dbReference>
<keyword evidence="6" id="KW-0540">Nuclease</keyword>
<dbReference type="GO" id="GO:0004190">
    <property type="term" value="F:aspartic-type endopeptidase activity"/>
    <property type="evidence" value="ECO:0007669"/>
    <property type="project" value="InterPro"/>
</dbReference>
<dbReference type="InterPro" id="IPR050951">
    <property type="entry name" value="Retrovirus_Pol_polyprotein"/>
</dbReference>
<dbReference type="Proteomes" id="UP000694427">
    <property type="component" value="Unplaced"/>
</dbReference>
<dbReference type="InterPro" id="IPR001584">
    <property type="entry name" value="Integrase_cat-core"/>
</dbReference>
<reference evidence="14" key="1">
    <citation type="submission" date="2025-05" db="UniProtKB">
        <authorList>
            <consortium name="Ensembl"/>
        </authorList>
    </citation>
    <scope>IDENTIFICATION</scope>
</reference>
<dbReference type="SUPFAM" id="SSF56672">
    <property type="entry name" value="DNA/RNA polymerases"/>
    <property type="match status" value="1"/>
</dbReference>
<dbReference type="CDD" id="cd00303">
    <property type="entry name" value="retropepsin_like"/>
    <property type="match status" value="1"/>
</dbReference>
<name>A0A8C1K0A9_CYPCA</name>
<dbReference type="EC" id="3.1.26.4" evidence="2"/>
<evidence type="ECO:0000256" key="11">
    <source>
        <dbReference type="SAM" id="MobiDB-lite"/>
    </source>
</evidence>
<dbReference type="CDD" id="cd01647">
    <property type="entry name" value="RT_LTR"/>
    <property type="match status" value="1"/>
</dbReference>
<dbReference type="SUPFAM" id="SSF53098">
    <property type="entry name" value="Ribonuclease H-like"/>
    <property type="match status" value="1"/>
</dbReference>
<comment type="similarity">
    <text evidence="1">Belongs to the beta type-B retroviral polymerase family. HERV class-II K(HML-2) pol subfamily.</text>
</comment>
<dbReference type="FunFam" id="3.10.20.370:FF:000001">
    <property type="entry name" value="Retrovirus-related Pol polyprotein from transposon 17.6-like protein"/>
    <property type="match status" value="1"/>
</dbReference>
<evidence type="ECO:0000256" key="5">
    <source>
        <dbReference type="ARBA" id="ARBA00022695"/>
    </source>
</evidence>
<dbReference type="Ensembl" id="ENSCCRT00010043260.1">
    <property type="protein sequence ID" value="ENSCCRP00010039384.1"/>
    <property type="gene ID" value="ENSCCRG00010016830.1"/>
</dbReference>
<dbReference type="InterPro" id="IPR043128">
    <property type="entry name" value="Rev_trsase/Diguanyl_cyclase"/>
</dbReference>
<evidence type="ECO:0000256" key="7">
    <source>
        <dbReference type="ARBA" id="ARBA00022759"/>
    </source>
</evidence>
<feature type="compositionally biased region" description="Basic residues" evidence="11">
    <location>
        <begin position="1282"/>
        <end position="1297"/>
    </location>
</feature>
<feature type="domain" description="Reverse transcriptase" evidence="12">
    <location>
        <begin position="366"/>
        <end position="545"/>
    </location>
</feature>
<dbReference type="PROSITE" id="PS00141">
    <property type="entry name" value="ASP_PROTEASE"/>
    <property type="match status" value="1"/>
</dbReference>
<evidence type="ECO:0000259" key="12">
    <source>
        <dbReference type="PROSITE" id="PS50878"/>
    </source>
</evidence>
<dbReference type="Gene3D" id="3.10.20.370">
    <property type="match status" value="1"/>
</dbReference>
<dbReference type="InterPro" id="IPR036397">
    <property type="entry name" value="RNaseH_sf"/>
</dbReference>
<proteinExistence type="inferred from homology"/>
<dbReference type="InterPro" id="IPR041373">
    <property type="entry name" value="RT_RNaseH"/>
</dbReference>
<evidence type="ECO:0000256" key="4">
    <source>
        <dbReference type="ARBA" id="ARBA00022679"/>
    </source>
</evidence>
<dbReference type="PROSITE" id="PS50994">
    <property type="entry name" value="INTEGRASE"/>
    <property type="match status" value="1"/>
</dbReference>
<dbReference type="Pfam" id="PF00078">
    <property type="entry name" value="RVT_1"/>
    <property type="match status" value="1"/>
</dbReference>